<dbReference type="PANTHER" id="PTHR11851:SF49">
    <property type="entry name" value="MITOCHONDRIAL-PROCESSING PEPTIDASE SUBUNIT ALPHA"/>
    <property type="match status" value="1"/>
</dbReference>
<dbReference type="GO" id="GO:0004222">
    <property type="term" value="F:metalloendopeptidase activity"/>
    <property type="evidence" value="ECO:0007669"/>
    <property type="project" value="InterPro"/>
</dbReference>
<evidence type="ECO:0000259" key="6">
    <source>
        <dbReference type="Pfam" id="PF05193"/>
    </source>
</evidence>
<evidence type="ECO:0000313" key="8">
    <source>
        <dbReference type="Proteomes" id="UP000190027"/>
    </source>
</evidence>
<feature type="chain" id="PRO_5012504585" evidence="4">
    <location>
        <begin position="19"/>
        <end position="891"/>
    </location>
</feature>
<dbReference type="InterPro" id="IPR001431">
    <property type="entry name" value="Pept_M16_Zn_BS"/>
</dbReference>
<sequence length="891" mass="98927">MYRTILLLGLLLMTSACAGKTQPISTPAQNGFDFTQAVSQAEAPMVTRLENGLTVLVKEDDRFPLTTVRLYVHAGSAYERPDQAGISHLLEHMVFKGSANRAPGETARMIESVGGSLNAGTSWDYTVYYVEVPDQEWKLGLETVREMAFHANIDPNELEPEKEVVLAELERGEDAPGSKLFKALQSMVWPGTSYEWPIIGYRDTVSSFTAEDIKEYIAQLYQPQSMLLVVTGKVDTEQVLDEVSRAFGEYKNTQSVPEVTAAPLPAPNGPQIQVVPGKWNKVYLGLGFPIPDLGSAQATGLEVLGQALGGGDTSPLYRTFKYQKRLVDDISTYALTLDRVGMFYISATLDAENLDEFWTELLDYFAELDASALTDRELERAKLNLADSLFLTKETLSGLASKLGAFQFFYGGQNAEAYYLHELARVDRAELGELMAEYLRPERLSGALLTPEGTEINARAMTNAVNAHWPRQIEQQAAEDAPKQGNVREIALPGGSTLVLLPDHTLPYTALSLYWPGGDGSLDPTEQGLATLTAKALTRGTPDMTATQIEDYLSDRAASAAAMAGRDTFAFNAKYPAWFAGDVLPVFEKMLTAPTWPLKEIDRAKQDQVASIKLREDKPLATAFRHIFPFLFQDGPYAFLHAGEVEQVDAFSPAQIERFWERQSQMPFVMAVCGTFDAKGIEAFASRLATELTRPGNEYTYVRPAWNTEKVSEMHLPDRNQAHLLTIFPVPGTENLEASAGLTLLRAALSGQSGLLFRDLRDKEGLGYTVTALLWQAPKTGFMAFYIGTEPEKLQQAEEGFERTVRMLHDAPLPNDELERAKNVLTGEYYQDHQTLLSRSRQAANLLVQGLDRDMEKELIDLAQTLKPSDLRELARKYLLWDEAYNLTVKP</sequence>
<accession>A0A1T4X4A9</accession>
<organism evidence="7 8">
    <name type="scientific">Paucidesulfovibrio gracilis DSM 16080</name>
    <dbReference type="NCBI Taxonomy" id="1121449"/>
    <lineage>
        <taxon>Bacteria</taxon>
        <taxon>Pseudomonadati</taxon>
        <taxon>Thermodesulfobacteriota</taxon>
        <taxon>Desulfovibrionia</taxon>
        <taxon>Desulfovibrionales</taxon>
        <taxon>Desulfovibrionaceae</taxon>
        <taxon>Paucidesulfovibrio</taxon>
    </lineage>
</organism>
<dbReference type="Pfam" id="PF00675">
    <property type="entry name" value="Peptidase_M16"/>
    <property type="match status" value="1"/>
</dbReference>
<dbReference type="STRING" id="1121449.SAMN02745704_01762"/>
<feature type="signal peptide" evidence="4">
    <location>
        <begin position="1"/>
        <end position="18"/>
    </location>
</feature>
<dbReference type="InterPro" id="IPR007863">
    <property type="entry name" value="Peptidase_M16_C"/>
</dbReference>
<protein>
    <submittedName>
        <fullName evidence="7">Zinc protease</fullName>
    </submittedName>
</protein>
<name>A0A1T4X4A9_9BACT</name>
<dbReference type="Gene3D" id="3.30.830.10">
    <property type="entry name" value="Metalloenzyme, LuxS/M16 peptidase-like"/>
    <property type="match status" value="4"/>
</dbReference>
<dbReference type="AlphaFoldDB" id="A0A1T4X4A9"/>
<keyword evidence="7" id="KW-0378">Hydrolase</keyword>
<reference evidence="7 8" key="1">
    <citation type="submission" date="2017-02" db="EMBL/GenBank/DDBJ databases">
        <authorList>
            <person name="Peterson S.W."/>
        </authorList>
    </citation>
    <scope>NUCLEOTIDE SEQUENCE [LARGE SCALE GENOMIC DNA]</scope>
    <source>
        <strain evidence="7 8">DSM 16080</strain>
    </source>
</reference>
<dbReference type="InterPro" id="IPR011249">
    <property type="entry name" value="Metalloenz_LuxS/M16"/>
</dbReference>
<dbReference type="PROSITE" id="PS00143">
    <property type="entry name" value="INSULINASE"/>
    <property type="match status" value="1"/>
</dbReference>
<comment type="cofactor">
    <cofactor evidence="1">
        <name>Zn(2+)</name>
        <dbReference type="ChEBI" id="CHEBI:29105"/>
    </cofactor>
</comment>
<feature type="domain" description="Peptidase M16 C-terminal" evidence="6">
    <location>
        <begin position="207"/>
        <end position="385"/>
    </location>
</feature>
<keyword evidence="8" id="KW-1185">Reference proteome</keyword>
<dbReference type="GO" id="GO:0006508">
    <property type="term" value="P:proteolysis"/>
    <property type="evidence" value="ECO:0007669"/>
    <property type="project" value="UniProtKB-KW"/>
</dbReference>
<dbReference type="SUPFAM" id="SSF63411">
    <property type="entry name" value="LuxS/MPP-like metallohydrolase"/>
    <property type="match status" value="4"/>
</dbReference>
<dbReference type="PANTHER" id="PTHR11851">
    <property type="entry name" value="METALLOPROTEASE"/>
    <property type="match status" value="1"/>
</dbReference>
<dbReference type="OrthoDB" id="9811314at2"/>
<dbReference type="Proteomes" id="UP000190027">
    <property type="component" value="Unassembled WGS sequence"/>
</dbReference>
<dbReference type="RefSeq" id="WP_078717326.1">
    <property type="nucleotide sequence ID" value="NZ_FUYC01000007.1"/>
</dbReference>
<evidence type="ECO:0000256" key="1">
    <source>
        <dbReference type="ARBA" id="ARBA00001947"/>
    </source>
</evidence>
<evidence type="ECO:0000256" key="4">
    <source>
        <dbReference type="SAM" id="SignalP"/>
    </source>
</evidence>
<keyword evidence="4" id="KW-0732">Signal</keyword>
<dbReference type="PROSITE" id="PS51257">
    <property type="entry name" value="PROKAR_LIPOPROTEIN"/>
    <property type="match status" value="1"/>
</dbReference>
<feature type="domain" description="Peptidase M16 C-terminal" evidence="6">
    <location>
        <begin position="668"/>
        <end position="825"/>
    </location>
</feature>
<evidence type="ECO:0000256" key="2">
    <source>
        <dbReference type="ARBA" id="ARBA00007261"/>
    </source>
</evidence>
<comment type="similarity">
    <text evidence="2 3">Belongs to the peptidase M16 family.</text>
</comment>
<feature type="domain" description="Peptidase M16 N-terminal" evidence="5">
    <location>
        <begin position="55"/>
        <end position="199"/>
    </location>
</feature>
<evidence type="ECO:0000256" key="3">
    <source>
        <dbReference type="RuleBase" id="RU004447"/>
    </source>
</evidence>
<dbReference type="Pfam" id="PF05193">
    <property type="entry name" value="Peptidase_M16_C"/>
    <property type="match status" value="2"/>
</dbReference>
<keyword evidence="7" id="KW-0645">Protease</keyword>
<evidence type="ECO:0000259" key="5">
    <source>
        <dbReference type="Pfam" id="PF00675"/>
    </source>
</evidence>
<gene>
    <name evidence="7" type="ORF">SAMN02745704_01762</name>
</gene>
<dbReference type="GO" id="GO:0046872">
    <property type="term" value="F:metal ion binding"/>
    <property type="evidence" value="ECO:0007669"/>
    <property type="project" value="InterPro"/>
</dbReference>
<dbReference type="InterPro" id="IPR011765">
    <property type="entry name" value="Pept_M16_N"/>
</dbReference>
<proteinExistence type="inferred from homology"/>
<dbReference type="InterPro" id="IPR050361">
    <property type="entry name" value="MPP/UQCRC_Complex"/>
</dbReference>
<evidence type="ECO:0000313" key="7">
    <source>
        <dbReference type="EMBL" id="SKA84442.1"/>
    </source>
</evidence>
<dbReference type="EMBL" id="FUYC01000007">
    <property type="protein sequence ID" value="SKA84442.1"/>
    <property type="molecule type" value="Genomic_DNA"/>
</dbReference>